<reference evidence="14" key="1">
    <citation type="journal article" date="2018" name="DNA Res.">
        <title>Multiple hybrid de novo genome assembly of finger millet, an orphan allotetraploid crop.</title>
        <authorList>
            <person name="Hatakeyama M."/>
            <person name="Aluri S."/>
            <person name="Balachadran M.T."/>
            <person name="Sivarajan S.R."/>
            <person name="Patrignani A."/>
            <person name="Gruter S."/>
            <person name="Poveda L."/>
            <person name="Shimizu-Inatsugi R."/>
            <person name="Baeten J."/>
            <person name="Francoijs K.J."/>
            <person name="Nataraja K.N."/>
            <person name="Reddy Y.A.N."/>
            <person name="Phadnis S."/>
            <person name="Ravikumar R.L."/>
            <person name="Schlapbach R."/>
            <person name="Sreeman S.M."/>
            <person name="Shimizu K.K."/>
        </authorList>
    </citation>
    <scope>NUCLEOTIDE SEQUENCE</scope>
</reference>
<dbReference type="EMBL" id="BQKI01000082">
    <property type="protein sequence ID" value="GJN30864.1"/>
    <property type="molecule type" value="Genomic_DNA"/>
</dbReference>
<gene>
    <name evidence="14" type="primary">gb19204</name>
    <name evidence="14" type="ORF">PR202_gb19204</name>
</gene>
<dbReference type="InterPro" id="IPR045051">
    <property type="entry name" value="SBT"/>
</dbReference>
<dbReference type="InterPro" id="IPR034197">
    <property type="entry name" value="Peptidases_S8_3"/>
</dbReference>
<evidence type="ECO:0000259" key="11">
    <source>
        <dbReference type="Pfam" id="PF02225"/>
    </source>
</evidence>
<dbReference type="Gene3D" id="3.40.50.200">
    <property type="entry name" value="Peptidase S8/S53 domain"/>
    <property type="match status" value="1"/>
</dbReference>
<protein>
    <recommendedName>
        <fullName evidence="16">Subtilisin-like protease SBT1.6</fullName>
    </recommendedName>
</protein>
<keyword evidence="3" id="KW-0732">Signal</keyword>
<dbReference type="Pfam" id="PF17766">
    <property type="entry name" value="fn3_6"/>
    <property type="match status" value="1"/>
</dbReference>
<dbReference type="PROSITE" id="PS51892">
    <property type="entry name" value="SUBTILASE"/>
    <property type="match status" value="1"/>
</dbReference>
<feature type="domain" description="Subtilisin-like protease fibronectin type-III" evidence="13">
    <location>
        <begin position="822"/>
        <end position="926"/>
    </location>
</feature>
<feature type="active site" description="Charge relay system" evidence="7 8">
    <location>
        <position position="369"/>
    </location>
</feature>
<dbReference type="GO" id="GO:0004252">
    <property type="term" value="F:serine-type endopeptidase activity"/>
    <property type="evidence" value="ECO:0007669"/>
    <property type="project" value="UniProtKB-UniRule"/>
</dbReference>
<dbReference type="InterPro" id="IPR003137">
    <property type="entry name" value="PA_domain"/>
</dbReference>
<sequence length="932" mass="96184">MRRQELHGGGCASRGDVRSPAAWRASWAGSRKARSFSVWWPRARTTPAGPKKRRNALAGPSPSPSPRSRAKRDATLLPLSHVPGPSGTRQNFPPTNSPSGLTCYYSAHYRFFLFHRSRGTAPSLSSHSTPPLTDRAPSFSPMAAPLLFLLMLVLSAPALPQAAADGGEEEEPRKTYIFRVDHRAKPSAFPTHAHWYASAAFASSAGSGPPLQPLHVYGTVFHGFSASIPVSHAAELRRHPAVLAAFEDRVRPLHTTRSPQFMGLRARLGLWSLADYGSDVIVGVLDTGVWPERRSLSDRNLPPVPARWRGGCDSGPGFPASACNRKLVGARFFSQGHDAHYYGVSAAAAASNNNGSAVEFKSPRDADGHGTHTATTAAGSVAYGASMAGYASGVAKGVAPKARVAAYKVCWKGAGCLDSDILAGFDAAVADGVDVVSVSIGGGSGATAPFYLDPIAIGAYGAVSRGVFVAVSAGNEGPTAMSVTNLAPWLATVGAGTIDRNFPAEVVLDDGTRLSGVSLYSGKSTTNSSLPLYYPGRTGGLSASMCMENSIDPALVKGKIVICDRGSSPRVAKGMVVKEAGGAAMILANGEANGEGLVGDAHVLPALAVGEKEGDKIKAYAGNASNPTATISFGSTVVGVKPAPVVASFSARGPNGLVPEILKPDFIAPGVNILAAWTGAAGPTGLPGDARRAEFNILSGTSMACPHASGAAALLRSAHPGWSPAAIRSALMTTAVVVDNRGGPLADEAAEPGHAATPLDYGAGHVSLGRALDPGLVYDAGEEDYVAFMCAIGYEPNEIQVVTHKPASCPAAVGNHRPSGSDLNYPSISVVLYGGNTSRTVTRTATNVGADASATYRARVQMVAGSGVSVAVKPEKLVFSPAAKKQSFAVTVTATSSSSSGSAAPAYGYLVWSERAGHDVRSPIVVTWLQPM</sequence>
<keyword evidence="4 8" id="KW-0378">Hydrolase</keyword>
<evidence type="ECO:0000256" key="6">
    <source>
        <dbReference type="ARBA" id="ARBA00023180"/>
    </source>
</evidence>
<dbReference type="InterPro" id="IPR015500">
    <property type="entry name" value="Peptidase_S8_subtilisin-rel"/>
</dbReference>
<dbReference type="Pfam" id="PF05922">
    <property type="entry name" value="Inhibitor_I9"/>
    <property type="match status" value="1"/>
</dbReference>
<dbReference type="FunFam" id="3.40.50.200:FF:000006">
    <property type="entry name" value="Subtilisin-like protease SBT1.5"/>
    <property type="match status" value="1"/>
</dbReference>
<evidence type="ECO:0000259" key="13">
    <source>
        <dbReference type="Pfam" id="PF17766"/>
    </source>
</evidence>
<dbReference type="AlphaFoldDB" id="A0AAV5F5D8"/>
<dbReference type="InterPro" id="IPR041469">
    <property type="entry name" value="Subtilisin-like_FN3"/>
</dbReference>
<evidence type="ECO:0000259" key="10">
    <source>
        <dbReference type="Pfam" id="PF00082"/>
    </source>
</evidence>
<evidence type="ECO:0000256" key="7">
    <source>
        <dbReference type="PIRSR" id="PIRSR615500-1"/>
    </source>
</evidence>
<feature type="domain" description="Peptidase S8/S53" evidence="10">
    <location>
        <begin position="277"/>
        <end position="743"/>
    </location>
</feature>
<evidence type="ECO:0000256" key="8">
    <source>
        <dbReference type="PROSITE-ProRule" id="PRU01240"/>
    </source>
</evidence>
<dbReference type="Proteomes" id="UP001054889">
    <property type="component" value="Unassembled WGS sequence"/>
</dbReference>
<keyword evidence="6" id="KW-0325">Glycoprotein</keyword>
<evidence type="ECO:0000256" key="2">
    <source>
        <dbReference type="ARBA" id="ARBA00022670"/>
    </source>
</evidence>
<dbReference type="InterPro" id="IPR023828">
    <property type="entry name" value="Peptidase_S8_Ser-AS"/>
</dbReference>
<accession>A0AAV5F5D8</accession>
<dbReference type="FunFam" id="3.50.30.30:FF:000005">
    <property type="entry name" value="subtilisin-like protease SBT1.5"/>
    <property type="match status" value="1"/>
</dbReference>
<evidence type="ECO:0000313" key="15">
    <source>
        <dbReference type="Proteomes" id="UP001054889"/>
    </source>
</evidence>
<dbReference type="GO" id="GO:0006508">
    <property type="term" value="P:proteolysis"/>
    <property type="evidence" value="ECO:0007669"/>
    <property type="project" value="UniProtKB-KW"/>
</dbReference>
<evidence type="ECO:0008006" key="16">
    <source>
        <dbReference type="Google" id="ProtNLM"/>
    </source>
</evidence>
<dbReference type="Pfam" id="PF02225">
    <property type="entry name" value="PA"/>
    <property type="match status" value="1"/>
</dbReference>
<dbReference type="CDD" id="cd02120">
    <property type="entry name" value="PA_subtilisin_like"/>
    <property type="match status" value="1"/>
</dbReference>
<keyword evidence="15" id="KW-1185">Reference proteome</keyword>
<dbReference type="InterPro" id="IPR046450">
    <property type="entry name" value="PA_dom_sf"/>
</dbReference>
<name>A0AAV5F5D8_ELECO</name>
<dbReference type="InterPro" id="IPR037045">
    <property type="entry name" value="S8pro/Inhibitor_I9_sf"/>
</dbReference>
<feature type="domain" description="PA" evidence="11">
    <location>
        <begin position="531"/>
        <end position="617"/>
    </location>
</feature>
<keyword evidence="5 8" id="KW-0720">Serine protease</keyword>
<organism evidence="14 15">
    <name type="scientific">Eleusine coracana subsp. coracana</name>
    <dbReference type="NCBI Taxonomy" id="191504"/>
    <lineage>
        <taxon>Eukaryota</taxon>
        <taxon>Viridiplantae</taxon>
        <taxon>Streptophyta</taxon>
        <taxon>Embryophyta</taxon>
        <taxon>Tracheophyta</taxon>
        <taxon>Spermatophyta</taxon>
        <taxon>Magnoliopsida</taxon>
        <taxon>Liliopsida</taxon>
        <taxon>Poales</taxon>
        <taxon>Poaceae</taxon>
        <taxon>PACMAD clade</taxon>
        <taxon>Chloridoideae</taxon>
        <taxon>Cynodonteae</taxon>
        <taxon>Eleusininae</taxon>
        <taxon>Eleusine</taxon>
    </lineage>
</organism>
<dbReference type="Gene3D" id="3.30.70.80">
    <property type="entry name" value="Peptidase S8 propeptide/proteinase inhibitor I9"/>
    <property type="match status" value="1"/>
</dbReference>
<evidence type="ECO:0000313" key="14">
    <source>
        <dbReference type="EMBL" id="GJN30864.1"/>
    </source>
</evidence>
<dbReference type="InterPro" id="IPR000209">
    <property type="entry name" value="Peptidase_S8/S53_dom"/>
</dbReference>
<evidence type="ECO:0000256" key="1">
    <source>
        <dbReference type="ARBA" id="ARBA00011073"/>
    </source>
</evidence>
<dbReference type="InterPro" id="IPR036852">
    <property type="entry name" value="Peptidase_S8/S53_dom_sf"/>
</dbReference>
<proteinExistence type="inferred from homology"/>
<dbReference type="CDD" id="cd04852">
    <property type="entry name" value="Peptidases_S8_3"/>
    <property type="match status" value="1"/>
</dbReference>
<comment type="similarity">
    <text evidence="1 8">Belongs to the peptidase S8 family.</text>
</comment>
<evidence type="ECO:0000256" key="3">
    <source>
        <dbReference type="ARBA" id="ARBA00022729"/>
    </source>
</evidence>
<dbReference type="PRINTS" id="PR00723">
    <property type="entry name" value="SUBTILISIN"/>
</dbReference>
<comment type="caution">
    <text evidence="14">The sequence shown here is derived from an EMBL/GenBank/DDBJ whole genome shotgun (WGS) entry which is preliminary data.</text>
</comment>
<dbReference type="SUPFAM" id="SSF52743">
    <property type="entry name" value="Subtilisin-like"/>
    <property type="match status" value="1"/>
</dbReference>
<evidence type="ECO:0000256" key="5">
    <source>
        <dbReference type="ARBA" id="ARBA00022825"/>
    </source>
</evidence>
<feature type="domain" description="Inhibitor I9" evidence="12">
    <location>
        <begin position="175"/>
        <end position="254"/>
    </location>
</feature>
<reference evidence="14" key="2">
    <citation type="submission" date="2021-12" db="EMBL/GenBank/DDBJ databases">
        <title>Resequencing data analysis of finger millet.</title>
        <authorList>
            <person name="Hatakeyama M."/>
            <person name="Aluri S."/>
            <person name="Balachadran M.T."/>
            <person name="Sivarajan S.R."/>
            <person name="Poveda L."/>
            <person name="Shimizu-Inatsugi R."/>
            <person name="Schlapbach R."/>
            <person name="Sreeman S.M."/>
            <person name="Shimizu K.K."/>
        </authorList>
    </citation>
    <scope>NUCLEOTIDE SEQUENCE</scope>
</reference>
<dbReference type="Gene3D" id="3.50.30.30">
    <property type="match status" value="1"/>
</dbReference>
<dbReference type="Gene3D" id="2.60.40.2310">
    <property type="match status" value="1"/>
</dbReference>
<evidence type="ECO:0000256" key="9">
    <source>
        <dbReference type="SAM" id="MobiDB-lite"/>
    </source>
</evidence>
<dbReference type="PROSITE" id="PS00138">
    <property type="entry name" value="SUBTILASE_SER"/>
    <property type="match status" value="1"/>
</dbReference>
<feature type="active site" description="Charge relay system" evidence="7 8">
    <location>
        <position position="702"/>
    </location>
</feature>
<dbReference type="Pfam" id="PF00082">
    <property type="entry name" value="Peptidase_S8"/>
    <property type="match status" value="1"/>
</dbReference>
<feature type="active site" description="Charge relay system" evidence="7 8">
    <location>
        <position position="286"/>
    </location>
</feature>
<dbReference type="InterPro" id="IPR010259">
    <property type="entry name" value="S8pro/Inhibitor_I9"/>
</dbReference>
<evidence type="ECO:0000259" key="12">
    <source>
        <dbReference type="Pfam" id="PF05922"/>
    </source>
</evidence>
<feature type="region of interest" description="Disordered" evidence="9">
    <location>
        <begin position="1"/>
        <end position="71"/>
    </location>
</feature>
<evidence type="ECO:0000256" key="4">
    <source>
        <dbReference type="ARBA" id="ARBA00022801"/>
    </source>
</evidence>
<dbReference type="SUPFAM" id="SSF52025">
    <property type="entry name" value="PA domain"/>
    <property type="match status" value="1"/>
</dbReference>
<keyword evidence="2 8" id="KW-0645">Protease</keyword>
<dbReference type="PANTHER" id="PTHR10795">
    <property type="entry name" value="PROPROTEIN CONVERTASE SUBTILISIN/KEXIN"/>
    <property type="match status" value="1"/>
</dbReference>